<dbReference type="SMART" id="SM00365">
    <property type="entry name" value="LRR_SD22"/>
    <property type="match status" value="3"/>
</dbReference>
<evidence type="ECO:0000313" key="6">
    <source>
        <dbReference type="EMBL" id="CCA27119.1"/>
    </source>
</evidence>
<dbReference type="InterPro" id="IPR032675">
    <property type="entry name" value="LRR_dom_sf"/>
</dbReference>
<keyword evidence="3" id="KW-0677">Repeat</keyword>
<keyword evidence="5" id="KW-0966">Cell projection</keyword>
<dbReference type="Gene3D" id="3.80.10.10">
    <property type="entry name" value="Ribonuclease Inhibitor"/>
    <property type="match status" value="1"/>
</dbReference>
<evidence type="ECO:0000256" key="3">
    <source>
        <dbReference type="ARBA" id="ARBA00022737"/>
    </source>
</evidence>
<reference evidence="6" key="2">
    <citation type="submission" date="2011-02" db="EMBL/GenBank/DDBJ databases">
        <authorList>
            <person name="MacLean D."/>
        </authorList>
    </citation>
    <scope>NUCLEOTIDE SEQUENCE</scope>
</reference>
<dbReference type="SUPFAM" id="SSF52058">
    <property type="entry name" value="L domain-like"/>
    <property type="match status" value="1"/>
</dbReference>
<dbReference type="EMBL" id="FR824500">
    <property type="protein sequence ID" value="CCA27119.1"/>
    <property type="molecule type" value="Genomic_DNA"/>
</dbReference>
<dbReference type="PANTHER" id="PTHR45973">
    <property type="entry name" value="PROTEIN PHOSPHATASE 1 REGULATORY SUBUNIT SDS22-RELATED"/>
    <property type="match status" value="1"/>
</dbReference>
<comment type="subcellular location">
    <subcellularLocation>
        <location evidence="1">Cell projection</location>
        <location evidence="1">Cilium</location>
    </subcellularLocation>
</comment>
<dbReference type="InterPro" id="IPR001611">
    <property type="entry name" value="Leu-rich_rpt"/>
</dbReference>
<dbReference type="HOGENOM" id="CLU_1117389_0_0_1"/>
<name>F0X037_9STRA</name>
<evidence type="ECO:0000256" key="5">
    <source>
        <dbReference type="ARBA" id="ARBA00023273"/>
    </source>
</evidence>
<evidence type="ECO:0000256" key="2">
    <source>
        <dbReference type="ARBA" id="ARBA00022614"/>
    </source>
</evidence>
<organism evidence="6">
    <name type="scientific">Albugo laibachii Nc14</name>
    <dbReference type="NCBI Taxonomy" id="890382"/>
    <lineage>
        <taxon>Eukaryota</taxon>
        <taxon>Sar</taxon>
        <taxon>Stramenopiles</taxon>
        <taxon>Oomycota</taxon>
        <taxon>Peronosporomycetes</taxon>
        <taxon>Albuginales</taxon>
        <taxon>Albuginaceae</taxon>
        <taxon>Albugo</taxon>
    </lineage>
</organism>
<protein>
    <submittedName>
        <fullName evidence="6">Uncharacterized protein AlNc14C457G11776</fullName>
    </submittedName>
</protein>
<dbReference type="PROSITE" id="PS51450">
    <property type="entry name" value="LRR"/>
    <property type="match status" value="2"/>
</dbReference>
<keyword evidence="4" id="KW-0969">Cilium</keyword>
<evidence type="ECO:0000256" key="4">
    <source>
        <dbReference type="ARBA" id="ARBA00023069"/>
    </source>
</evidence>
<gene>
    <name evidence="6" type="primary">AlNc14C457G11776</name>
    <name evidence="6" type="ORF">ALNC14_132630</name>
</gene>
<dbReference type="InterPro" id="IPR050576">
    <property type="entry name" value="Cilia_flagella_integrity"/>
</dbReference>
<keyword evidence="2" id="KW-0433">Leucine-rich repeat</keyword>
<evidence type="ECO:0000256" key="1">
    <source>
        <dbReference type="ARBA" id="ARBA00004138"/>
    </source>
</evidence>
<dbReference type="PANTHER" id="PTHR45973:SF9">
    <property type="entry name" value="LEUCINE-RICH REPEAT-CONTAINING PROTEIN 46"/>
    <property type="match status" value="1"/>
</dbReference>
<sequence length="249" mass="28708">MEITPTRRLTLQLVCETLQLNAESLDEEQMQTLFELKTLRLDMFGLEKLENVNVYTNVRELYLQANRIKRIEGLECMKLLVLLALRGNLIEKIENIDHLTKLQCLDLRENAINDFELNELPNALRIIYFHGNPFLRHMPQYAALFFARLPTLKQIDSYHKSNEGEITQIEDCSAQMYDMPDTEHNERKAVLDWEATEKVCSIQCEAVTKAISAHRTAAIESAQKATECAIADSKTHFKEVRSNSALCVY</sequence>
<proteinExistence type="predicted"/>
<reference evidence="6" key="1">
    <citation type="journal article" date="2011" name="PLoS Biol.">
        <title>Gene gain and loss during evolution of obligate parasitism in the white rust pathogen of Arabidopsis thaliana.</title>
        <authorList>
            <person name="Kemen E."/>
            <person name="Gardiner A."/>
            <person name="Schultz-Larsen T."/>
            <person name="Kemen A.C."/>
            <person name="Balmuth A.L."/>
            <person name="Robert-Seilaniantz A."/>
            <person name="Bailey K."/>
            <person name="Holub E."/>
            <person name="Studholme D.J."/>
            <person name="Maclean D."/>
            <person name="Jones J.D."/>
        </authorList>
    </citation>
    <scope>NUCLEOTIDE SEQUENCE</scope>
</reference>
<accession>F0X037</accession>
<dbReference type="AlphaFoldDB" id="F0X037"/>